<feature type="region of interest" description="Disordered" evidence="7">
    <location>
        <begin position="1395"/>
        <end position="1414"/>
    </location>
</feature>
<feature type="region of interest" description="Disordered" evidence="7">
    <location>
        <begin position="627"/>
        <end position="688"/>
    </location>
</feature>
<evidence type="ECO:0000256" key="5">
    <source>
        <dbReference type="ARBA" id="ARBA00023242"/>
    </source>
</evidence>
<keyword evidence="3 6" id="KW-0238">DNA-binding</keyword>
<keyword evidence="1" id="KW-0597">Phosphoprotein</keyword>
<dbReference type="SMART" id="SM00398">
    <property type="entry name" value="HMG"/>
    <property type="match status" value="1"/>
</dbReference>
<comment type="caution">
    <text evidence="9">The sequence shown here is derived from an EMBL/GenBank/DDBJ whole genome shotgun (WGS) entry which is preliminary data.</text>
</comment>
<evidence type="ECO:0000313" key="9">
    <source>
        <dbReference type="EMBL" id="CAL5141171.1"/>
    </source>
</evidence>
<keyword evidence="5 6" id="KW-0539">Nucleus</keyword>
<feature type="region of interest" description="Disordered" evidence="7">
    <location>
        <begin position="987"/>
        <end position="1052"/>
    </location>
</feature>
<evidence type="ECO:0000256" key="3">
    <source>
        <dbReference type="ARBA" id="ARBA00023125"/>
    </source>
</evidence>
<evidence type="ECO:0000313" key="10">
    <source>
        <dbReference type="Proteomes" id="UP001497525"/>
    </source>
</evidence>
<feature type="region of interest" description="Disordered" evidence="7">
    <location>
        <begin position="933"/>
        <end position="965"/>
    </location>
</feature>
<dbReference type="GO" id="GO:0005634">
    <property type="term" value="C:nucleus"/>
    <property type="evidence" value="ECO:0007669"/>
    <property type="project" value="UniProtKB-UniRule"/>
</dbReference>
<keyword evidence="4" id="KW-0804">Transcription</keyword>
<feature type="region of interest" description="Disordered" evidence="7">
    <location>
        <begin position="1252"/>
        <end position="1271"/>
    </location>
</feature>
<feature type="compositionally biased region" description="Low complexity" evidence="7">
    <location>
        <begin position="951"/>
        <end position="961"/>
    </location>
</feature>
<accession>A0AAV2TY64</accession>
<feature type="region of interest" description="Disordered" evidence="7">
    <location>
        <begin position="1278"/>
        <end position="1305"/>
    </location>
</feature>
<feature type="compositionally biased region" description="Basic and acidic residues" evidence="7">
    <location>
        <begin position="640"/>
        <end position="687"/>
    </location>
</feature>
<feature type="DNA-binding region" description="HMG box" evidence="6">
    <location>
        <begin position="790"/>
        <end position="858"/>
    </location>
</feature>
<feature type="domain" description="HMG box" evidence="8">
    <location>
        <begin position="790"/>
        <end position="858"/>
    </location>
</feature>
<feature type="compositionally biased region" description="Polar residues" evidence="7">
    <location>
        <begin position="1041"/>
        <end position="1052"/>
    </location>
</feature>
<sequence>MASNEASTKEECSPTDRTASLSGKNFTGISLCSNLNLNQWVNRHVLVRRADTYIPGVITETNKSEPSVNVRLDETDEVVSVDVSQRLDMPAIIDDAVPHGNQLLDHVRVCFRIASAPSTVYNTGYLDYGLSVPKIYDGQRLYPVRINCSSTSQNATVFEPRMNLRLLIAPWQDELDELDFARPASGNTESNSNASFAKMNTTSHYDGNLHVTPSGGSVEDGQPCAVPSEPNTECEENMIVRTKASGVTSNSLLTTYTSEPQLEPLCLSGGPNSTSSGSFPSVVSCSGGCSSSVAFSWERPKSGTLPQLPDTGVTVNSSLRSHPTILDPSPYLTGRSNVLFKHVTQEASHSLEDSRCPVPSLSLLTDRSSGAGCHSSRKYGLSSSKWGSPSTSAVSVSFSSIGIHQRFKKGDVVKTPTGVRKKFNGKQWRRLCSREGCTKESQRRGFCSRHLSMKGKEIRALGYAAAVAALSSNDSNYRRQNLMDLDNTVTTDFALRSRCQTASSQANVSYVKLQTESNIPPDSSASEPYKLGPSSSTTLGESGLCDPPVRSGIQLTKITTPFLTGPNLNRISPTLIPSTTVSATLLSNSITIGRTVLNSATSVGFVSAIHSPLALLPLLTEGLQSTAGPLSLPEDSNFDEDNKSQDPGAKDGDAGDRRFPHDTVQTHDHSEEFVSQTEPDKKQESNSHCDLITSQAGASLLSNSCAQSPPTIPGSPVVSVCCSTTSAPTGLPAVPSAPTRTLGASDFANHKICLPAKELSETDGNPTTVTEEDANKNSIPLEVDPSYQPIRRPMNAFIIFSMRHRSEVHRLFPNKDNRVASQILGEWWYKLGSTEKARYQKLAQELKNAHLQNHPNWRWSKKERRKSAPCAQNRTSAEMLRASSTIQSKGHPSVSSENHLSVDRITGNDVECSHDPLASDVAAQLLKFHQQADHHEATMDQNQPSSVPHGVETTESVSTSSDVHGPSGLELLLHAVEYLNSNEPVSIEQITKPDNHTSSDSLGERAASQMPPEPCLSVQSDTSPVLPASSIGDPVTDRRGSSSLLITSPSPVQVRKPTSVNLEQGLTETHLNSFVPINIRCIPVAEGSTQSGVFVSSPNTILADSLPSLVTSFNKLSETWTLSSPLAVNQLCLLTTSAPVMANCLVVSPTLRSPLVNVVPANSKPQAPADNQSQVEDCQCRPIRDSVVSTHVNSANVEPSVNEAESSKIDAQNCTDTAIYTGEPTTVQKHLASLTPAVEFLPTALITSDSNSADSMAVKSQQNDPNASDRCRSIENQAPAEASCGVNGTRRLKPRPPPLNLFNSNRTLTTPLLMSADSSRPTGGQTHFIGQTSRRPFSANLINRSCFKRKLDDTPDSLLKSISPSPGSRQLAVKEAKPAGLFCSEICNPGLNSPESETCSPSVSSPLSPTNSAHSLVLHSENSLRFSDGNACSSADSNSTVFFGSDFPLHLTRLDNDDNLPLNRSPFLRSRKNVGAVCCRRSRSQGSCGSSCSSTPISSNLDSAGTKISRVTPIAPKSPLIIKDRFQLQPMDTVSRRLIPSKAILETRRRLVLELFREHGLFPSVGTTTEFQKRYSLYFPNRQVLQLKIREVRQRIMQSFGDGLEIDRLLSACSQEHPILATPQST</sequence>
<evidence type="ECO:0000256" key="1">
    <source>
        <dbReference type="ARBA" id="ARBA00022553"/>
    </source>
</evidence>
<dbReference type="InterPro" id="IPR009071">
    <property type="entry name" value="HMG_box_dom"/>
</dbReference>
<dbReference type="PROSITE" id="PS50118">
    <property type="entry name" value="HMG_BOX_2"/>
    <property type="match status" value="1"/>
</dbReference>
<dbReference type="Proteomes" id="UP001497525">
    <property type="component" value="Unassembled WGS sequence"/>
</dbReference>
<dbReference type="Pfam" id="PF25981">
    <property type="entry name" value="HTH_Cic_C"/>
    <property type="match status" value="1"/>
</dbReference>
<dbReference type="PANTHER" id="PTHR13059:SF13">
    <property type="entry name" value="PROTEIN CAPICUA HOMOLOG"/>
    <property type="match status" value="1"/>
</dbReference>
<dbReference type="GO" id="GO:0000977">
    <property type="term" value="F:RNA polymerase II transcription regulatory region sequence-specific DNA binding"/>
    <property type="evidence" value="ECO:0007669"/>
    <property type="project" value="TreeGrafter"/>
</dbReference>
<evidence type="ECO:0000259" key="8">
    <source>
        <dbReference type="PROSITE" id="PS50118"/>
    </source>
</evidence>
<dbReference type="InterPro" id="IPR058607">
    <property type="entry name" value="HMG-box_Cic-like"/>
</dbReference>
<evidence type="ECO:0000256" key="6">
    <source>
        <dbReference type="PROSITE-ProRule" id="PRU00267"/>
    </source>
</evidence>
<evidence type="ECO:0000256" key="4">
    <source>
        <dbReference type="ARBA" id="ARBA00023163"/>
    </source>
</evidence>
<dbReference type="EMBL" id="CAXLJL010000822">
    <property type="protein sequence ID" value="CAL5141171.1"/>
    <property type="molecule type" value="Genomic_DNA"/>
</dbReference>
<dbReference type="Gene3D" id="1.10.30.10">
    <property type="entry name" value="High mobility group box domain"/>
    <property type="match status" value="1"/>
</dbReference>
<feature type="compositionally biased region" description="Polar residues" evidence="7">
    <location>
        <begin position="517"/>
        <end position="526"/>
    </location>
</feature>
<keyword evidence="2" id="KW-0805">Transcription regulation</keyword>
<evidence type="ECO:0000256" key="7">
    <source>
        <dbReference type="SAM" id="MobiDB-lite"/>
    </source>
</evidence>
<reference evidence="9" key="1">
    <citation type="submission" date="2024-06" db="EMBL/GenBank/DDBJ databases">
        <authorList>
            <person name="Liu X."/>
            <person name="Lenzi L."/>
            <person name="Haldenby T S."/>
            <person name="Uol C."/>
        </authorList>
    </citation>
    <scope>NUCLEOTIDE SEQUENCE</scope>
</reference>
<dbReference type="SUPFAM" id="SSF47095">
    <property type="entry name" value="HMG-box"/>
    <property type="match status" value="1"/>
</dbReference>
<dbReference type="InterPro" id="IPR032147">
    <property type="entry name" value="Cic_dom"/>
</dbReference>
<dbReference type="PANTHER" id="PTHR13059">
    <property type="entry name" value="HMG-BOX TRANSCRIPTION FACTOR BBX"/>
    <property type="match status" value="1"/>
</dbReference>
<feature type="region of interest" description="Disordered" evidence="7">
    <location>
        <begin position="214"/>
        <end position="233"/>
    </location>
</feature>
<dbReference type="Pfam" id="PF00505">
    <property type="entry name" value="HMG_box"/>
    <property type="match status" value="1"/>
</dbReference>
<dbReference type="InterPro" id="IPR052412">
    <property type="entry name" value="CC-Dev_Transcription_Reg"/>
</dbReference>
<dbReference type="CDD" id="cd21990">
    <property type="entry name" value="HMG-box_CIC-like"/>
    <property type="match status" value="1"/>
</dbReference>
<dbReference type="InterPro" id="IPR036910">
    <property type="entry name" value="HMG_box_dom_sf"/>
</dbReference>
<feature type="compositionally biased region" description="Polar residues" evidence="7">
    <location>
        <begin position="1252"/>
        <end position="1266"/>
    </location>
</feature>
<protein>
    <recommendedName>
        <fullName evidence="8">HMG box domain-containing protein</fullName>
    </recommendedName>
</protein>
<proteinExistence type="predicted"/>
<dbReference type="InterPro" id="IPR058606">
    <property type="entry name" value="HTH_Cic_C"/>
</dbReference>
<feature type="region of interest" description="Disordered" evidence="7">
    <location>
        <begin position="517"/>
        <end position="544"/>
    </location>
</feature>
<dbReference type="GO" id="GO:0000981">
    <property type="term" value="F:DNA-binding transcription factor activity, RNA polymerase II-specific"/>
    <property type="evidence" value="ECO:0007669"/>
    <property type="project" value="TreeGrafter"/>
</dbReference>
<name>A0AAV2TY64_CALDB</name>
<evidence type="ECO:0000256" key="2">
    <source>
        <dbReference type="ARBA" id="ARBA00023015"/>
    </source>
</evidence>
<organism evidence="9 10">
    <name type="scientific">Calicophoron daubneyi</name>
    <name type="common">Rumen fluke</name>
    <name type="synonym">Paramphistomum daubneyi</name>
    <dbReference type="NCBI Taxonomy" id="300641"/>
    <lineage>
        <taxon>Eukaryota</taxon>
        <taxon>Metazoa</taxon>
        <taxon>Spiralia</taxon>
        <taxon>Lophotrochozoa</taxon>
        <taxon>Platyhelminthes</taxon>
        <taxon>Trematoda</taxon>
        <taxon>Digenea</taxon>
        <taxon>Plagiorchiida</taxon>
        <taxon>Pronocephalata</taxon>
        <taxon>Paramphistomoidea</taxon>
        <taxon>Paramphistomidae</taxon>
        <taxon>Calicophoron</taxon>
    </lineage>
</organism>
<feature type="compositionally biased region" description="Polar residues" evidence="7">
    <location>
        <begin position="870"/>
        <end position="899"/>
    </location>
</feature>
<gene>
    <name evidence="9" type="ORF">CDAUBV1_LOCUS16438</name>
</gene>
<dbReference type="Pfam" id="PF16090">
    <property type="entry name" value="DUF4819"/>
    <property type="match status" value="1"/>
</dbReference>
<feature type="region of interest" description="Disordered" evidence="7">
    <location>
        <begin position="853"/>
        <end position="899"/>
    </location>
</feature>